<dbReference type="eggNOG" id="COG1519">
    <property type="taxonomic scope" value="Bacteria"/>
</dbReference>
<keyword evidence="9" id="KW-0472">Membrane</keyword>
<keyword evidence="9" id="KW-0448">Lipopolysaccharide biosynthesis</keyword>
<dbReference type="InterPro" id="IPR007507">
    <property type="entry name" value="Glycos_transf_N"/>
</dbReference>
<comment type="function">
    <text evidence="9">Involved in lipopolysaccharide (LPS) biosynthesis. Catalyzes the transfer of 3-deoxy-D-manno-octulosonate (Kdo) residue(s) from CMP-Kdo to lipid IV(A), the tetraacyldisaccharide-1,4'-bisphosphate precursor of lipid A.</text>
</comment>
<keyword evidence="4 9" id="KW-0808">Transferase</keyword>
<dbReference type="InterPro" id="IPR038107">
    <property type="entry name" value="Glycos_transf_N_sf"/>
</dbReference>
<organism evidence="11 12">
    <name type="scientific">Alkalidesulfovibrio alkalitolerans DSM 16529</name>
    <dbReference type="NCBI Taxonomy" id="1121439"/>
    <lineage>
        <taxon>Bacteria</taxon>
        <taxon>Pseudomonadati</taxon>
        <taxon>Thermodesulfobacteriota</taxon>
        <taxon>Desulfovibrionia</taxon>
        <taxon>Desulfovibrionales</taxon>
        <taxon>Desulfovibrionaceae</taxon>
        <taxon>Alkalidesulfovibrio</taxon>
    </lineage>
</organism>
<dbReference type="RefSeq" id="WP_020886555.1">
    <property type="nucleotide sequence ID" value="NZ_ATHI01000007.1"/>
</dbReference>
<feature type="site" description="Transition state stabilizer" evidence="8">
    <location>
        <position position="133"/>
    </location>
</feature>
<dbReference type="GO" id="GO:0043842">
    <property type="term" value="F:Kdo transferase activity"/>
    <property type="evidence" value="ECO:0007669"/>
    <property type="project" value="UniProtKB-EC"/>
</dbReference>
<dbReference type="Gene3D" id="3.40.50.2000">
    <property type="entry name" value="Glycogen Phosphorylase B"/>
    <property type="match status" value="1"/>
</dbReference>
<evidence type="ECO:0000256" key="3">
    <source>
        <dbReference type="ARBA" id="ARBA00019077"/>
    </source>
</evidence>
<accession>S7UQP7</accession>
<dbReference type="InterPro" id="IPR039901">
    <property type="entry name" value="Kdotransferase"/>
</dbReference>
<dbReference type="Pfam" id="PF04413">
    <property type="entry name" value="Glycos_transf_N"/>
    <property type="match status" value="1"/>
</dbReference>
<dbReference type="Proteomes" id="UP000014975">
    <property type="component" value="Unassembled WGS sequence"/>
</dbReference>
<feature type="active site" description="Proton acceptor" evidence="7">
    <location>
        <position position="52"/>
    </location>
</feature>
<comment type="caution">
    <text evidence="11">The sequence shown here is derived from an EMBL/GenBank/DDBJ whole genome shotgun (WGS) entry which is preliminary data.</text>
</comment>
<proteinExistence type="inferred from homology"/>
<evidence type="ECO:0000256" key="8">
    <source>
        <dbReference type="PIRSR" id="PIRSR639901-2"/>
    </source>
</evidence>
<evidence type="ECO:0000256" key="7">
    <source>
        <dbReference type="PIRSR" id="PIRSR639901-1"/>
    </source>
</evidence>
<dbReference type="GO" id="GO:0009244">
    <property type="term" value="P:lipopolysaccharide core region biosynthetic process"/>
    <property type="evidence" value="ECO:0007669"/>
    <property type="project" value="UniProtKB-UniRule"/>
</dbReference>
<evidence type="ECO:0000256" key="4">
    <source>
        <dbReference type="ARBA" id="ARBA00022679"/>
    </source>
</evidence>
<dbReference type="SUPFAM" id="SSF53756">
    <property type="entry name" value="UDP-Glycosyltransferase/glycogen phosphorylase"/>
    <property type="match status" value="1"/>
</dbReference>
<evidence type="ECO:0000256" key="2">
    <source>
        <dbReference type="ARBA" id="ARBA00012621"/>
    </source>
</evidence>
<comment type="subcellular location">
    <subcellularLocation>
        <location evidence="9">Cell membrane</location>
    </subcellularLocation>
</comment>
<keyword evidence="12" id="KW-1185">Reference proteome</keyword>
<dbReference type="AlphaFoldDB" id="S7UQP7"/>
<comment type="catalytic activity">
    <reaction evidence="6 9">
        <text>lipid IVA (E. coli) + CMP-3-deoxy-beta-D-manno-octulosonate = alpha-Kdo-(2-&gt;6)-lipid IVA (E. coli) + CMP + H(+)</text>
        <dbReference type="Rhea" id="RHEA:28066"/>
        <dbReference type="ChEBI" id="CHEBI:15378"/>
        <dbReference type="ChEBI" id="CHEBI:58603"/>
        <dbReference type="ChEBI" id="CHEBI:60364"/>
        <dbReference type="ChEBI" id="CHEBI:60377"/>
        <dbReference type="ChEBI" id="CHEBI:85987"/>
        <dbReference type="EC" id="2.4.99.12"/>
    </reaction>
</comment>
<comment type="pathway">
    <text evidence="1 9">Bacterial outer membrane biogenesis; LPS core biosynthesis.</text>
</comment>
<keyword evidence="9" id="KW-1003">Cell membrane</keyword>
<dbReference type="PANTHER" id="PTHR42755">
    <property type="entry name" value="3-DEOXY-MANNO-OCTULOSONATE CYTIDYLYLTRANSFERASE"/>
    <property type="match status" value="1"/>
</dbReference>
<comment type="similarity">
    <text evidence="9">Belongs to the glycosyltransferase group 1 family.</text>
</comment>
<reference evidence="11 12" key="1">
    <citation type="journal article" date="2013" name="Genome Announc.">
        <title>Draft genome sequences for three mercury-methylating, sulfate-reducing bacteria.</title>
        <authorList>
            <person name="Brown S.D."/>
            <person name="Hurt R.A.Jr."/>
            <person name="Gilmour C.C."/>
            <person name="Elias D.A."/>
        </authorList>
    </citation>
    <scope>NUCLEOTIDE SEQUENCE [LARGE SCALE GENOMIC DNA]</scope>
    <source>
        <strain evidence="11 12">DSM 16529</strain>
    </source>
</reference>
<sequence length="427" mass="46115">MKIALRAYDALWRLLPPLLKRNPRLREGFDQRMLQTPLPRAELWLHAASAGESYLAESIAQALIPVVPQGARLRILTTTNTRQGHDILSRAGERLAGSNAPVALFAAYCPFDRPSLMRAAMTGVNPAVVALLETELWPGLMASAREHGATLVVANARMSPRTLARSLPLAGLLRPFGPHEVLAISKRDANRYAALFPNATVTVTPNIKFDQLRLDTPPNPPQALSALLPGDAEFVVFGSVREPEETAVTMAMAALIRARPDAVIGLFPRHMERLRAWQERLQAAGLRFYAKTALDGPATPGSIILWDAFGELRDAYSLARAAFLGGSLAPLGGQNFLEPLAAGTPAVIGPHWKNFAWVGREIVDAGLVREVRDASELAPALADICAAPQERKDVRSALAEYVRPRQGGAQATAARLATLLAERGAFA</sequence>
<dbReference type="EMBL" id="ATHI01000007">
    <property type="protein sequence ID" value="EPR34628.1"/>
    <property type="molecule type" value="Genomic_DNA"/>
</dbReference>
<dbReference type="Gene3D" id="3.40.50.11720">
    <property type="entry name" value="3-Deoxy-D-manno-octulosonic-acid transferase, N-terminal domain"/>
    <property type="match status" value="1"/>
</dbReference>
<dbReference type="UniPathway" id="UPA00958"/>
<name>S7UQP7_9BACT</name>
<protein>
    <recommendedName>
        <fullName evidence="3 9">3-deoxy-D-manno-octulosonic acid transferase</fullName>
        <shortName evidence="9">Kdo transferase</shortName>
        <ecNumber evidence="2 9">2.4.99.12</ecNumber>
    </recommendedName>
    <alternativeName>
        <fullName evidence="5 9">Lipid IV(A) 3-deoxy-D-manno-octulosonic acid transferase</fullName>
    </alternativeName>
</protein>
<evidence type="ECO:0000256" key="1">
    <source>
        <dbReference type="ARBA" id="ARBA00004713"/>
    </source>
</evidence>
<feature type="site" description="Transition state stabilizer" evidence="8">
    <location>
        <position position="208"/>
    </location>
</feature>
<dbReference type="STRING" id="1121439.dsat_2670"/>
<evidence type="ECO:0000259" key="10">
    <source>
        <dbReference type="Pfam" id="PF04413"/>
    </source>
</evidence>
<evidence type="ECO:0000313" key="12">
    <source>
        <dbReference type="Proteomes" id="UP000014975"/>
    </source>
</evidence>
<dbReference type="PANTHER" id="PTHR42755:SF1">
    <property type="entry name" value="3-DEOXY-D-MANNO-OCTULOSONIC ACID TRANSFERASE, MITOCHONDRIAL-RELATED"/>
    <property type="match status" value="1"/>
</dbReference>
<feature type="domain" description="3-deoxy-D-manno-octulosonic-acid transferase N-terminal" evidence="10">
    <location>
        <begin position="29"/>
        <end position="211"/>
    </location>
</feature>
<dbReference type="EC" id="2.4.99.12" evidence="2 9"/>
<evidence type="ECO:0000256" key="9">
    <source>
        <dbReference type="RuleBase" id="RU365103"/>
    </source>
</evidence>
<evidence type="ECO:0000313" key="11">
    <source>
        <dbReference type="EMBL" id="EPR34628.1"/>
    </source>
</evidence>
<dbReference type="PATRIC" id="fig|1121439.3.peg.1074"/>
<evidence type="ECO:0000256" key="6">
    <source>
        <dbReference type="ARBA" id="ARBA00049183"/>
    </source>
</evidence>
<evidence type="ECO:0000256" key="5">
    <source>
        <dbReference type="ARBA" id="ARBA00031445"/>
    </source>
</evidence>
<dbReference type="GO" id="GO:0009245">
    <property type="term" value="P:lipid A biosynthetic process"/>
    <property type="evidence" value="ECO:0007669"/>
    <property type="project" value="TreeGrafter"/>
</dbReference>
<dbReference type="GO" id="GO:0005886">
    <property type="term" value="C:plasma membrane"/>
    <property type="evidence" value="ECO:0007669"/>
    <property type="project" value="UniProtKB-SubCell"/>
</dbReference>
<gene>
    <name evidence="11" type="ORF">dsat_2670</name>
</gene>